<comment type="caution">
    <text evidence="8">The sequence shown here is derived from an EMBL/GenBank/DDBJ whole genome shotgun (WGS) entry which is preliminary data.</text>
</comment>
<dbReference type="GO" id="GO:0001887">
    <property type="term" value="P:selenium compound metabolic process"/>
    <property type="evidence" value="ECO:0007669"/>
    <property type="project" value="TreeGrafter"/>
</dbReference>
<dbReference type="EMBL" id="VOFY01000012">
    <property type="protein sequence ID" value="KAA8587506.1"/>
    <property type="molecule type" value="Genomic_DNA"/>
</dbReference>
<evidence type="ECO:0000313" key="9">
    <source>
        <dbReference type="Proteomes" id="UP000327493"/>
    </source>
</evidence>
<dbReference type="InterPro" id="IPR007671">
    <property type="entry name" value="Selenoprotein-P_N"/>
</dbReference>
<organism evidence="8 9">
    <name type="scientific">Etheostoma spectabile</name>
    <name type="common">orangethroat darter</name>
    <dbReference type="NCBI Taxonomy" id="54343"/>
    <lineage>
        <taxon>Eukaryota</taxon>
        <taxon>Metazoa</taxon>
        <taxon>Chordata</taxon>
        <taxon>Craniata</taxon>
        <taxon>Vertebrata</taxon>
        <taxon>Euteleostomi</taxon>
        <taxon>Actinopterygii</taxon>
        <taxon>Neopterygii</taxon>
        <taxon>Teleostei</taxon>
        <taxon>Neoteleostei</taxon>
        <taxon>Acanthomorphata</taxon>
        <taxon>Eupercaria</taxon>
        <taxon>Perciformes</taxon>
        <taxon>Percoidei</taxon>
        <taxon>Percidae</taxon>
        <taxon>Etheostomatinae</taxon>
        <taxon>Etheostoma</taxon>
    </lineage>
</organism>
<evidence type="ECO:0000256" key="2">
    <source>
        <dbReference type="ARBA" id="ARBA00022525"/>
    </source>
</evidence>
<evidence type="ECO:0000256" key="3">
    <source>
        <dbReference type="ARBA" id="ARBA00022729"/>
    </source>
</evidence>
<feature type="transmembrane region" description="Helical" evidence="6">
    <location>
        <begin position="134"/>
        <end position="156"/>
    </location>
</feature>
<keyword evidence="4" id="KW-0712">Selenocysteine</keyword>
<proteinExistence type="predicted"/>
<feature type="domain" description="Selenoprotein P N-terminal" evidence="7">
    <location>
        <begin position="1"/>
        <end position="90"/>
    </location>
</feature>
<protein>
    <recommendedName>
        <fullName evidence="7">Selenoprotein P N-terminal domain-containing protein</fullName>
    </recommendedName>
</protein>
<keyword evidence="3" id="KW-0732">Signal</keyword>
<dbReference type="GO" id="GO:0008430">
    <property type="term" value="F:selenium binding"/>
    <property type="evidence" value="ECO:0007669"/>
    <property type="project" value="InterPro"/>
</dbReference>
<reference evidence="8 9" key="1">
    <citation type="submission" date="2019-08" db="EMBL/GenBank/DDBJ databases">
        <title>A chromosome-level genome assembly, high-density linkage maps, and genome scans reveal the genomic architecture of hybrid incompatibilities underlying speciation via character displacement in darters (Percidae: Etheostominae).</title>
        <authorList>
            <person name="Moran R.L."/>
            <person name="Catchen J.M."/>
            <person name="Fuller R.C."/>
        </authorList>
    </citation>
    <scope>NUCLEOTIDE SEQUENCE [LARGE SCALE GENOMIC DNA]</scope>
    <source>
        <strain evidence="8">EspeVRDwgs_2016</strain>
        <tissue evidence="8">Muscle</tissue>
    </source>
</reference>
<dbReference type="Proteomes" id="UP000327493">
    <property type="component" value="Chromosome 12"/>
</dbReference>
<dbReference type="InterPro" id="IPR037941">
    <property type="entry name" value="SeP"/>
</dbReference>
<evidence type="ECO:0000313" key="8">
    <source>
        <dbReference type="EMBL" id="KAA8587506.1"/>
    </source>
</evidence>
<keyword evidence="9" id="KW-1185">Reference proteome</keyword>
<dbReference type="AlphaFoldDB" id="A0A5J5D497"/>
<evidence type="ECO:0000256" key="4">
    <source>
        <dbReference type="ARBA" id="ARBA00022933"/>
    </source>
</evidence>
<keyword evidence="6" id="KW-0812">Transmembrane</keyword>
<keyword evidence="5" id="KW-0325">Glycoprotein</keyword>
<dbReference type="GO" id="GO:0005576">
    <property type="term" value="C:extracellular region"/>
    <property type="evidence" value="ECO:0007669"/>
    <property type="project" value="UniProtKB-SubCell"/>
</dbReference>
<dbReference type="PANTHER" id="PTHR10105:SF4">
    <property type="entry name" value="SELENOPROTEIN P2"/>
    <property type="match status" value="1"/>
</dbReference>
<sequence>MIVNEREAVSRAKFWELERRAPPGVPVYQQDPFQNDVWEALDGDKDDFLVYDRCGLLTFHIVLPYSFLHYVYVEAAIRATYNKNICNCTLLGRLITTAIIIIVIIAILILTTTITAVTRISPNISLTQVRMKLFIVLVIITLILSILTTIIIIIIISSSSSSSRTSSLATTVILLG</sequence>
<comment type="subcellular location">
    <subcellularLocation>
        <location evidence="1">Secreted</location>
    </subcellularLocation>
</comment>
<dbReference type="PANTHER" id="PTHR10105">
    <property type="entry name" value="SELENOPROTEIN P"/>
    <property type="match status" value="1"/>
</dbReference>
<keyword evidence="6" id="KW-0472">Membrane</keyword>
<keyword evidence="6" id="KW-1133">Transmembrane helix</keyword>
<keyword evidence="2" id="KW-0964">Secreted</keyword>
<evidence type="ECO:0000256" key="5">
    <source>
        <dbReference type="ARBA" id="ARBA00023180"/>
    </source>
</evidence>
<dbReference type="Pfam" id="PF04592">
    <property type="entry name" value="SelP_N"/>
    <property type="match status" value="1"/>
</dbReference>
<evidence type="ECO:0000259" key="7">
    <source>
        <dbReference type="Pfam" id="PF04592"/>
    </source>
</evidence>
<feature type="transmembrane region" description="Helical" evidence="6">
    <location>
        <begin position="94"/>
        <end position="114"/>
    </location>
</feature>
<feature type="transmembrane region" description="Helical" evidence="6">
    <location>
        <begin position="55"/>
        <end position="73"/>
    </location>
</feature>
<gene>
    <name evidence="8" type="ORF">FQN60_016368</name>
</gene>
<accession>A0A5J5D497</accession>
<name>A0A5J5D497_9PERO</name>
<evidence type="ECO:0000256" key="1">
    <source>
        <dbReference type="ARBA" id="ARBA00004613"/>
    </source>
</evidence>
<evidence type="ECO:0000256" key="6">
    <source>
        <dbReference type="SAM" id="Phobius"/>
    </source>
</evidence>